<dbReference type="PANTHER" id="PTHR37984:SF7">
    <property type="entry name" value="INTEGRASE CATALYTIC DOMAIN-CONTAINING PROTEIN"/>
    <property type="match status" value="1"/>
</dbReference>
<dbReference type="AlphaFoldDB" id="A0A9Q3GAL6"/>
<dbReference type="EMBL" id="AVOT02000012">
    <property type="protein sequence ID" value="MBW0460418.1"/>
    <property type="molecule type" value="Genomic_DNA"/>
</dbReference>
<dbReference type="Pfam" id="PF17917">
    <property type="entry name" value="RT_RNaseH"/>
    <property type="match status" value="1"/>
</dbReference>
<keyword evidence="2" id="KW-0548">Nucleotidyltransferase</keyword>
<keyword evidence="9" id="KW-1185">Reference proteome</keyword>
<keyword evidence="6" id="KW-0695">RNA-directed DNA polymerase</keyword>
<evidence type="ECO:0000256" key="1">
    <source>
        <dbReference type="ARBA" id="ARBA00022679"/>
    </source>
</evidence>
<dbReference type="Proteomes" id="UP000765509">
    <property type="component" value="Unassembled WGS sequence"/>
</dbReference>
<dbReference type="SUPFAM" id="SSF56672">
    <property type="entry name" value="DNA/RNA polymerases"/>
    <property type="match status" value="1"/>
</dbReference>
<protein>
    <recommendedName>
        <fullName evidence="7">Reverse transcriptase RNase H-like domain-containing protein</fullName>
    </recommendedName>
</protein>
<dbReference type="InterPro" id="IPR041373">
    <property type="entry name" value="RT_RNaseH"/>
</dbReference>
<sequence>MKPTEARYDASQMECLCLVWALEKLHYYLDGSVFEVITDFNSVKSLFYMKTPNRHMLRWQIGIQEYRGKMSIDHKAENIPINADEISRWAPANTPDLPAYVPLEAKPQIPNEGINTADIGTEFFEEVTESYK</sequence>
<evidence type="ECO:0000256" key="4">
    <source>
        <dbReference type="ARBA" id="ARBA00022759"/>
    </source>
</evidence>
<organism evidence="8 9">
    <name type="scientific">Austropuccinia psidii MF-1</name>
    <dbReference type="NCBI Taxonomy" id="1389203"/>
    <lineage>
        <taxon>Eukaryota</taxon>
        <taxon>Fungi</taxon>
        <taxon>Dikarya</taxon>
        <taxon>Basidiomycota</taxon>
        <taxon>Pucciniomycotina</taxon>
        <taxon>Pucciniomycetes</taxon>
        <taxon>Pucciniales</taxon>
        <taxon>Sphaerophragmiaceae</taxon>
        <taxon>Austropuccinia</taxon>
    </lineage>
</organism>
<dbReference type="InterPro" id="IPR043502">
    <property type="entry name" value="DNA/RNA_pol_sf"/>
</dbReference>
<keyword evidence="1" id="KW-0808">Transferase</keyword>
<evidence type="ECO:0000256" key="2">
    <source>
        <dbReference type="ARBA" id="ARBA00022695"/>
    </source>
</evidence>
<evidence type="ECO:0000313" key="9">
    <source>
        <dbReference type="Proteomes" id="UP000765509"/>
    </source>
</evidence>
<dbReference type="GO" id="GO:0016787">
    <property type="term" value="F:hydrolase activity"/>
    <property type="evidence" value="ECO:0007669"/>
    <property type="project" value="UniProtKB-KW"/>
</dbReference>
<reference evidence="8" key="1">
    <citation type="submission" date="2021-03" db="EMBL/GenBank/DDBJ databases">
        <title>Draft genome sequence of rust myrtle Austropuccinia psidii MF-1, a brazilian biotype.</title>
        <authorList>
            <person name="Quecine M.C."/>
            <person name="Pachon D.M.R."/>
            <person name="Bonatelli M.L."/>
            <person name="Correr F.H."/>
            <person name="Franceschini L.M."/>
            <person name="Leite T.F."/>
            <person name="Margarido G.R.A."/>
            <person name="Almeida C.A."/>
            <person name="Ferrarezi J.A."/>
            <person name="Labate C.A."/>
        </authorList>
    </citation>
    <scope>NUCLEOTIDE SEQUENCE</scope>
    <source>
        <strain evidence="8">MF-1</strain>
    </source>
</reference>
<dbReference type="PANTHER" id="PTHR37984">
    <property type="entry name" value="PROTEIN CBG26694"/>
    <property type="match status" value="1"/>
</dbReference>
<comment type="caution">
    <text evidence="8">The sequence shown here is derived from an EMBL/GenBank/DDBJ whole genome shotgun (WGS) entry which is preliminary data.</text>
</comment>
<keyword evidence="3" id="KW-0540">Nuclease</keyword>
<evidence type="ECO:0000256" key="6">
    <source>
        <dbReference type="ARBA" id="ARBA00022918"/>
    </source>
</evidence>
<evidence type="ECO:0000256" key="5">
    <source>
        <dbReference type="ARBA" id="ARBA00022801"/>
    </source>
</evidence>
<evidence type="ECO:0000313" key="8">
    <source>
        <dbReference type="EMBL" id="MBW0460418.1"/>
    </source>
</evidence>
<evidence type="ECO:0000256" key="3">
    <source>
        <dbReference type="ARBA" id="ARBA00022722"/>
    </source>
</evidence>
<feature type="domain" description="Reverse transcriptase RNase H-like" evidence="7">
    <location>
        <begin position="2"/>
        <end position="66"/>
    </location>
</feature>
<name>A0A9Q3GAL6_9BASI</name>
<dbReference type="GO" id="GO:0003964">
    <property type="term" value="F:RNA-directed DNA polymerase activity"/>
    <property type="evidence" value="ECO:0007669"/>
    <property type="project" value="UniProtKB-KW"/>
</dbReference>
<keyword evidence="5" id="KW-0378">Hydrolase</keyword>
<proteinExistence type="predicted"/>
<dbReference type="InterPro" id="IPR050951">
    <property type="entry name" value="Retrovirus_Pol_polyprotein"/>
</dbReference>
<gene>
    <name evidence="8" type="ORF">O181_000133</name>
</gene>
<keyword evidence="4" id="KW-0255">Endonuclease</keyword>
<dbReference type="GO" id="GO:0004519">
    <property type="term" value="F:endonuclease activity"/>
    <property type="evidence" value="ECO:0007669"/>
    <property type="project" value="UniProtKB-KW"/>
</dbReference>
<accession>A0A9Q3GAL6</accession>
<evidence type="ECO:0000259" key="7">
    <source>
        <dbReference type="Pfam" id="PF17917"/>
    </source>
</evidence>